<dbReference type="Proteomes" id="UP001058860">
    <property type="component" value="Chromosome"/>
</dbReference>
<evidence type="ECO:0000256" key="3">
    <source>
        <dbReference type="ARBA" id="ARBA00022475"/>
    </source>
</evidence>
<evidence type="ECO:0000256" key="8">
    <source>
        <dbReference type="SAM" id="Phobius"/>
    </source>
</evidence>
<evidence type="ECO:0000256" key="4">
    <source>
        <dbReference type="ARBA" id="ARBA00022692"/>
    </source>
</evidence>
<dbReference type="RefSeq" id="WP_353865457.1">
    <property type="nucleotide sequence ID" value="NZ_CP088295.1"/>
</dbReference>
<dbReference type="InterPro" id="IPR036259">
    <property type="entry name" value="MFS_trans_sf"/>
</dbReference>
<evidence type="ECO:0000313" key="10">
    <source>
        <dbReference type="Proteomes" id="UP001058860"/>
    </source>
</evidence>
<feature type="transmembrane region" description="Helical" evidence="8">
    <location>
        <begin position="47"/>
        <end position="68"/>
    </location>
</feature>
<feature type="compositionally biased region" description="Low complexity" evidence="7">
    <location>
        <begin position="97"/>
        <end position="113"/>
    </location>
</feature>
<evidence type="ECO:0000256" key="7">
    <source>
        <dbReference type="SAM" id="MobiDB-lite"/>
    </source>
</evidence>
<keyword evidence="5 8" id="KW-1133">Transmembrane helix</keyword>
<evidence type="ECO:0008006" key="11">
    <source>
        <dbReference type="Google" id="ProtNLM"/>
    </source>
</evidence>
<dbReference type="EMBL" id="CP088295">
    <property type="protein sequence ID" value="UUY04984.1"/>
    <property type="molecule type" value="Genomic_DNA"/>
</dbReference>
<sequence length="113" mass="11669">MDKGPKNRWLVLAVLASSLLVVALDATILNVALPTLAADLEPSSTELLWIVDAYGLVLAGLLVAMAGFGDRIGRRRSSSSGSRSSLPPRCSPRSRRAPSSSSPPASCSAPAAP</sequence>
<gene>
    <name evidence="9" type="ORF">LRS13_05495</name>
</gene>
<keyword evidence="2" id="KW-0813">Transport</keyword>
<organism evidence="9 10">
    <name type="scientific">Svornostia abyssi</name>
    <dbReference type="NCBI Taxonomy" id="2898438"/>
    <lineage>
        <taxon>Bacteria</taxon>
        <taxon>Bacillati</taxon>
        <taxon>Actinomycetota</taxon>
        <taxon>Thermoleophilia</taxon>
        <taxon>Solirubrobacterales</taxon>
        <taxon>Baekduiaceae</taxon>
        <taxon>Svornostia</taxon>
    </lineage>
</organism>
<feature type="compositionally biased region" description="Low complexity" evidence="7">
    <location>
        <begin position="78"/>
        <end position="88"/>
    </location>
</feature>
<keyword evidence="6 8" id="KW-0472">Membrane</keyword>
<keyword evidence="3" id="KW-1003">Cell membrane</keyword>
<dbReference type="PANTHER" id="PTHR42718">
    <property type="entry name" value="MAJOR FACILITATOR SUPERFAMILY MULTIDRUG TRANSPORTER MFSC"/>
    <property type="match status" value="1"/>
</dbReference>
<comment type="subcellular location">
    <subcellularLocation>
        <location evidence="1">Cell membrane</location>
        <topology evidence="1">Multi-pass membrane protein</topology>
    </subcellularLocation>
</comment>
<keyword evidence="10" id="KW-1185">Reference proteome</keyword>
<feature type="region of interest" description="Disordered" evidence="7">
    <location>
        <begin position="72"/>
        <end position="113"/>
    </location>
</feature>
<accession>A0ABY5PK44</accession>
<protein>
    <recommendedName>
        <fullName evidence="11">Major facilitator superfamily (MFS) profile domain-containing protein</fullName>
    </recommendedName>
</protein>
<evidence type="ECO:0000256" key="5">
    <source>
        <dbReference type="ARBA" id="ARBA00022989"/>
    </source>
</evidence>
<evidence type="ECO:0000256" key="1">
    <source>
        <dbReference type="ARBA" id="ARBA00004651"/>
    </source>
</evidence>
<evidence type="ECO:0000256" key="2">
    <source>
        <dbReference type="ARBA" id="ARBA00022448"/>
    </source>
</evidence>
<evidence type="ECO:0000256" key="6">
    <source>
        <dbReference type="ARBA" id="ARBA00023136"/>
    </source>
</evidence>
<evidence type="ECO:0000313" key="9">
    <source>
        <dbReference type="EMBL" id="UUY04984.1"/>
    </source>
</evidence>
<reference evidence="10" key="1">
    <citation type="submission" date="2021-11" db="EMBL/GenBank/DDBJ databases">
        <title>Cultivation dependent microbiological survey of springs from the worlds oldest radium mine currently devoted to the extraction of radon-saturated water.</title>
        <authorList>
            <person name="Kapinusova G."/>
            <person name="Smrhova T."/>
            <person name="Strejcek M."/>
            <person name="Suman J."/>
            <person name="Jani K."/>
            <person name="Pajer P."/>
            <person name="Uhlik O."/>
        </authorList>
    </citation>
    <scope>NUCLEOTIDE SEQUENCE [LARGE SCALE GENOMIC DNA]</scope>
    <source>
        <strain evidence="10">J379</strain>
    </source>
</reference>
<dbReference type="SUPFAM" id="SSF103473">
    <property type="entry name" value="MFS general substrate transporter"/>
    <property type="match status" value="1"/>
</dbReference>
<name>A0ABY5PK44_9ACTN</name>
<proteinExistence type="predicted"/>
<dbReference type="Gene3D" id="1.20.1720.10">
    <property type="entry name" value="Multidrug resistance protein D"/>
    <property type="match status" value="1"/>
</dbReference>
<keyword evidence="4 8" id="KW-0812">Transmembrane</keyword>
<dbReference type="PANTHER" id="PTHR42718:SF47">
    <property type="entry name" value="METHYL VIOLOGEN RESISTANCE PROTEIN SMVA"/>
    <property type="match status" value="1"/>
</dbReference>